<dbReference type="OrthoDB" id="10005152at2"/>
<comment type="caution">
    <text evidence="1">The sequence shown here is derived from an EMBL/GenBank/DDBJ whole genome shotgun (WGS) entry which is preliminary data.</text>
</comment>
<reference evidence="2" key="1">
    <citation type="submission" date="2013-03" db="EMBL/GenBank/DDBJ databases">
        <title>Draft genome sequence of Bacillus firmus DS1.</title>
        <authorList>
            <person name="Peng D."/>
            <person name="Zhu L."/>
            <person name="Sun M."/>
        </authorList>
    </citation>
    <scope>NUCLEOTIDE SEQUENCE [LARGE SCALE GENOMIC DNA]</scope>
    <source>
        <strain evidence="2">DS1</strain>
    </source>
</reference>
<protein>
    <submittedName>
        <fullName evidence="1">Uncharacterized protein</fullName>
    </submittedName>
</protein>
<gene>
    <name evidence="1" type="ORF">PBF_04440</name>
</gene>
<evidence type="ECO:0000313" key="1">
    <source>
        <dbReference type="EMBL" id="EWG12757.1"/>
    </source>
</evidence>
<dbReference type="RefSeq" id="WP_035327566.1">
    <property type="nucleotide sequence ID" value="NZ_APVL01000002.1"/>
</dbReference>
<dbReference type="EMBL" id="APVL01000002">
    <property type="protein sequence ID" value="EWG12757.1"/>
    <property type="molecule type" value="Genomic_DNA"/>
</dbReference>
<reference evidence="1 2" key="2">
    <citation type="journal article" date="2016" name="Sci. Rep.">
        <title>A novel serine protease, Sep1, from Bacillus firmus DS-1 has nematicidal activity and degrades multiple intestinal-associated nematode proteins.</title>
        <authorList>
            <person name="Geng C."/>
            <person name="Nie X."/>
            <person name="Tang Z."/>
            <person name="Zhang Y."/>
            <person name="Lin J."/>
            <person name="Sun M."/>
            <person name="Peng D."/>
        </authorList>
    </citation>
    <scope>NUCLEOTIDE SEQUENCE [LARGE SCALE GENOMIC DNA]</scope>
    <source>
        <strain evidence="1 2">DS1</strain>
    </source>
</reference>
<organism evidence="1 2">
    <name type="scientific">Cytobacillus firmus DS1</name>
    <dbReference type="NCBI Taxonomy" id="1307436"/>
    <lineage>
        <taxon>Bacteria</taxon>
        <taxon>Bacillati</taxon>
        <taxon>Bacillota</taxon>
        <taxon>Bacilli</taxon>
        <taxon>Bacillales</taxon>
        <taxon>Bacillaceae</taxon>
        <taxon>Cytobacillus</taxon>
    </lineage>
</organism>
<proteinExistence type="predicted"/>
<sequence>MPEINLPTKATQDFIKEKTDLIGSSNPTTADTTTLMNYLKRLEEKIDAGGGGTDWSKYMNTLSTISYDVNNNTNWVTLMNRTGKGYVKALYSSCIGYSFNIRVTVDGVVLMTYRSVNGNIASGMATKDFISVGGNNYDGDRAWLIGDQPSNKTSIMMSTALLNLPIQDLDTEFFSLLSQPIFYNESLKIEAKLHSSRPNGNNARSSVYFFGGIGI</sequence>
<evidence type="ECO:0000313" key="2">
    <source>
        <dbReference type="Proteomes" id="UP000019270"/>
    </source>
</evidence>
<dbReference type="AlphaFoldDB" id="W7LC57"/>
<dbReference type="PATRIC" id="fig|1307436.3.peg.957"/>
<accession>W7LC57</accession>
<name>W7LC57_CYTFI</name>
<dbReference type="Proteomes" id="UP000019270">
    <property type="component" value="Unassembled WGS sequence"/>
</dbReference>